<proteinExistence type="predicted"/>
<dbReference type="InterPro" id="IPR053023">
    <property type="entry name" value="FLAP_modulator"/>
</dbReference>
<sequence>MIFLFFATVFLAVLPPATAAGSSGRMGGSFGSSGSRNGGHSSTRVQSSSYGRTSRSQYYNSSPWSRSSGRPFRIVPMRYGYHHRHHYRFGPSTSQETMTTITNPDGTTTIVRRESHAPHKLRLSLSDVILVTGAASWVAYGISKNYQDREDGSVGPDSPLGPGFSILSLTACLNVPDRNDPNSILQRLSQLAQTSDTSHRKGLQDLIAETSLELARQEKAIISVESHFDHKKTPTQAERQYNRLSAQQRSKFDRESLSNYGGKRSHVGKQEGSSSSAPSSATVALVNIHLAIEGNSLRDFDSIRTRKNLKEALSRICSDVQIEDCLLAAEVIWSPEDPTEQLLMEDIYSDFPTLYTLLE</sequence>
<feature type="compositionally biased region" description="Low complexity" evidence="1">
    <location>
        <begin position="32"/>
        <end position="42"/>
    </location>
</feature>
<protein>
    <submittedName>
        <fullName evidence="3">DUF1517 domain containing protein</fullName>
    </submittedName>
</protein>
<gene>
    <name evidence="3" type="ORF">IV203_006147</name>
</gene>
<dbReference type="InterPro" id="IPR010903">
    <property type="entry name" value="DUF1517"/>
</dbReference>
<comment type="caution">
    <text evidence="3">The sequence shown here is derived from an EMBL/GenBank/DDBJ whole genome shotgun (WGS) entry which is preliminary data.</text>
</comment>
<feature type="region of interest" description="Disordered" evidence="1">
    <location>
        <begin position="225"/>
        <end position="278"/>
    </location>
</feature>
<keyword evidence="4" id="KW-1185">Reference proteome</keyword>
<dbReference type="PANTHER" id="PTHR33975">
    <property type="entry name" value="MYELIN-ASSOCIATED OLIGODENDROCYTE BASIC PROTEIN"/>
    <property type="match status" value="1"/>
</dbReference>
<name>A0A9K3KNM7_9STRA</name>
<evidence type="ECO:0000313" key="4">
    <source>
        <dbReference type="Proteomes" id="UP000693970"/>
    </source>
</evidence>
<feature type="region of interest" description="Disordered" evidence="1">
    <location>
        <begin position="20"/>
        <end position="67"/>
    </location>
</feature>
<feature type="chain" id="PRO_5039937421" evidence="2">
    <location>
        <begin position="20"/>
        <end position="359"/>
    </location>
</feature>
<evidence type="ECO:0000256" key="1">
    <source>
        <dbReference type="SAM" id="MobiDB-lite"/>
    </source>
</evidence>
<feature type="compositionally biased region" description="Polar residues" evidence="1">
    <location>
        <begin position="234"/>
        <end position="249"/>
    </location>
</feature>
<evidence type="ECO:0000256" key="2">
    <source>
        <dbReference type="SAM" id="SignalP"/>
    </source>
</evidence>
<dbReference type="Proteomes" id="UP000693970">
    <property type="component" value="Unassembled WGS sequence"/>
</dbReference>
<dbReference type="EMBL" id="JAGRRH010000021">
    <property type="protein sequence ID" value="KAG7347078.1"/>
    <property type="molecule type" value="Genomic_DNA"/>
</dbReference>
<evidence type="ECO:0000313" key="3">
    <source>
        <dbReference type="EMBL" id="KAG7347078.1"/>
    </source>
</evidence>
<dbReference type="AlphaFoldDB" id="A0A9K3KNM7"/>
<dbReference type="Pfam" id="PF07466">
    <property type="entry name" value="DUF1517"/>
    <property type="match status" value="1"/>
</dbReference>
<organism evidence="3 4">
    <name type="scientific">Nitzschia inconspicua</name>
    <dbReference type="NCBI Taxonomy" id="303405"/>
    <lineage>
        <taxon>Eukaryota</taxon>
        <taxon>Sar</taxon>
        <taxon>Stramenopiles</taxon>
        <taxon>Ochrophyta</taxon>
        <taxon>Bacillariophyta</taxon>
        <taxon>Bacillariophyceae</taxon>
        <taxon>Bacillariophycidae</taxon>
        <taxon>Bacillariales</taxon>
        <taxon>Bacillariaceae</taxon>
        <taxon>Nitzschia</taxon>
    </lineage>
</organism>
<dbReference type="OrthoDB" id="542507at2759"/>
<feature type="signal peptide" evidence="2">
    <location>
        <begin position="1"/>
        <end position="19"/>
    </location>
</feature>
<reference evidence="3" key="1">
    <citation type="journal article" date="2021" name="Sci. Rep.">
        <title>Diploid genomic architecture of Nitzschia inconspicua, an elite biomass production diatom.</title>
        <authorList>
            <person name="Oliver A."/>
            <person name="Podell S."/>
            <person name="Pinowska A."/>
            <person name="Traller J.C."/>
            <person name="Smith S.R."/>
            <person name="McClure R."/>
            <person name="Beliaev A."/>
            <person name="Bohutskyi P."/>
            <person name="Hill E.A."/>
            <person name="Rabines A."/>
            <person name="Zheng H."/>
            <person name="Allen L.Z."/>
            <person name="Kuo A."/>
            <person name="Grigoriev I.V."/>
            <person name="Allen A.E."/>
            <person name="Hazlebeck D."/>
            <person name="Allen E.E."/>
        </authorList>
    </citation>
    <scope>NUCLEOTIDE SEQUENCE</scope>
    <source>
        <strain evidence="3">Hildebrandi</strain>
    </source>
</reference>
<keyword evidence="2" id="KW-0732">Signal</keyword>
<reference evidence="3" key="2">
    <citation type="submission" date="2021-04" db="EMBL/GenBank/DDBJ databases">
        <authorList>
            <person name="Podell S."/>
        </authorList>
    </citation>
    <scope>NUCLEOTIDE SEQUENCE</scope>
    <source>
        <strain evidence="3">Hildebrandi</strain>
    </source>
</reference>
<accession>A0A9K3KNM7</accession>
<dbReference type="PANTHER" id="PTHR33975:SF2">
    <property type="entry name" value="MYELIN-ASSOCIATED OLIGODENDROCYTE BASIC PROTEIN"/>
    <property type="match status" value="1"/>
</dbReference>
<feature type="compositionally biased region" description="Polar residues" evidence="1">
    <location>
        <begin position="43"/>
        <end position="67"/>
    </location>
</feature>